<keyword evidence="5" id="KW-0998">Cell outer membrane</keyword>
<sequence>MRISNKFLILALAVGTTLAGCKKSVLDTQPSDAATDENLYTTTTGAYMVLDGMNRVMSDRAPALGDNDRHNDFGAKTVDLADDVMGNDVVCNANNFDWFTGWYDYTGIVRPTYAVIAIPWAFYYKVVNAANNLLARIDGAAGPDADKNNIKGQALAYRAWAYYRLSIYFCKTYSLGQSNPGLPIYLTPTSGTSEGARRSTVGEVYTQITTDLKMAVDLLAKGTTSTNKSYISLATAQGIYAKVALTMEDWTKANEMSSAAISSTGGESKLMDTTAYLGGFNSSTNSEWMWASALTPDQTRAYQIVCFMSFVDGTSNQSYAGGGAAWRKITKQLFDKIPTTDVRRKTFASDRKQTKFRLATPNTWVYDNLYMRLAEMYLIKAEALANSGQDAAAVTALETLIQKRNKAYTYAGGAYYTGTGNKLKEEIYLQRRIELYLEGMSYSDIQRLKKPLERPSGSGNHDIAKAQTMTLPASDNKFVWKIPQSELDANINMNESDQNP</sequence>
<comment type="caution">
    <text evidence="9">The sequence shown here is derived from an EMBL/GenBank/DDBJ whole genome shotgun (WGS) entry which is preliminary data.</text>
</comment>
<evidence type="ECO:0000259" key="7">
    <source>
        <dbReference type="Pfam" id="PF07980"/>
    </source>
</evidence>
<evidence type="ECO:0000256" key="1">
    <source>
        <dbReference type="ARBA" id="ARBA00004442"/>
    </source>
</evidence>
<dbReference type="InterPro" id="IPR033985">
    <property type="entry name" value="SusD-like_N"/>
</dbReference>
<comment type="similarity">
    <text evidence="2">Belongs to the SusD family.</text>
</comment>
<dbReference type="PROSITE" id="PS51257">
    <property type="entry name" value="PROKAR_LIPOPROTEIN"/>
    <property type="match status" value="1"/>
</dbReference>
<dbReference type="InterPro" id="IPR012944">
    <property type="entry name" value="SusD_RagB_dom"/>
</dbReference>
<evidence type="ECO:0000313" key="9">
    <source>
        <dbReference type="EMBL" id="PSK94056.1"/>
    </source>
</evidence>
<gene>
    <name evidence="9" type="ORF">B0I18_101206</name>
</gene>
<proteinExistence type="inferred from homology"/>
<dbReference type="SUPFAM" id="SSF48452">
    <property type="entry name" value="TPR-like"/>
    <property type="match status" value="1"/>
</dbReference>
<dbReference type="GO" id="GO:0009279">
    <property type="term" value="C:cell outer membrane"/>
    <property type="evidence" value="ECO:0007669"/>
    <property type="project" value="UniProtKB-SubCell"/>
</dbReference>
<dbReference type="AlphaFoldDB" id="A0A2P8DA12"/>
<keyword evidence="4" id="KW-0472">Membrane</keyword>
<protein>
    <submittedName>
        <fullName evidence="9">Putative outer membrane starch-binding protein</fullName>
    </submittedName>
</protein>
<feature type="signal peptide" evidence="6">
    <location>
        <begin position="1"/>
        <end position="19"/>
    </location>
</feature>
<dbReference type="Proteomes" id="UP000240572">
    <property type="component" value="Unassembled WGS sequence"/>
</dbReference>
<accession>A0A2P8DA12</accession>
<organism evidence="9 10">
    <name type="scientific">Taibaiella chishuiensis</name>
    <dbReference type="NCBI Taxonomy" id="1434707"/>
    <lineage>
        <taxon>Bacteria</taxon>
        <taxon>Pseudomonadati</taxon>
        <taxon>Bacteroidota</taxon>
        <taxon>Chitinophagia</taxon>
        <taxon>Chitinophagales</taxon>
        <taxon>Chitinophagaceae</taxon>
        <taxon>Taibaiella</taxon>
    </lineage>
</organism>
<dbReference type="Pfam" id="PF07980">
    <property type="entry name" value="SusD_RagB"/>
    <property type="match status" value="1"/>
</dbReference>
<dbReference type="Pfam" id="PF14322">
    <property type="entry name" value="SusD-like_3"/>
    <property type="match status" value="1"/>
</dbReference>
<evidence type="ECO:0000256" key="3">
    <source>
        <dbReference type="ARBA" id="ARBA00022729"/>
    </source>
</evidence>
<dbReference type="EMBL" id="PYGD01000001">
    <property type="protein sequence ID" value="PSK94056.1"/>
    <property type="molecule type" value="Genomic_DNA"/>
</dbReference>
<feature type="domain" description="SusD-like N-terminal" evidence="8">
    <location>
        <begin position="108"/>
        <end position="244"/>
    </location>
</feature>
<name>A0A2P8DA12_9BACT</name>
<evidence type="ECO:0000256" key="5">
    <source>
        <dbReference type="ARBA" id="ARBA00023237"/>
    </source>
</evidence>
<evidence type="ECO:0000256" key="6">
    <source>
        <dbReference type="SAM" id="SignalP"/>
    </source>
</evidence>
<comment type="subcellular location">
    <subcellularLocation>
        <location evidence="1">Cell outer membrane</location>
    </subcellularLocation>
</comment>
<evidence type="ECO:0000256" key="4">
    <source>
        <dbReference type="ARBA" id="ARBA00023136"/>
    </source>
</evidence>
<evidence type="ECO:0000256" key="2">
    <source>
        <dbReference type="ARBA" id="ARBA00006275"/>
    </source>
</evidence>
<feature type="domain" description="RagB/SusD" evidence="7">
    <location>
        <begin position="368"/>
        <end position="500"/>
    </location>
</feature>
<dbReference type="RefSeq" id="WP_106520791.1">
    <property type="nucleotide sequence ID" value="NZ_PYGD01000001.1"/>
</dbReference>
<reference evidence="9 10" key="1">
    <citation type="submission" date="2018-03" db="EMBL/GenBank/DDBJ databases">
        <title>Genomic Encyclopedia of Type Strains, Phase III (KMG-III): the genomes of soil and plant-associated and newly described type strains.</title>
        <authorList>
            <person name="Whitman W."/>
        </authorList>
    </citation>
    <scope>NUCLEOTIDE SEQUENCE [LARGE SCALE GENOMIC DNA]</scope>
    <source>
        <strain evidence="9 10">CGMCC 1.12700</strain>
    </source>
</reference>
<dbReference type="InterPro" id="IPR011990">
    <property type="entry name" value="TPR-like_helical_dom_sf"/>
</dbReference>
<feature type="chain" id="PRO_5015184957" evidence="6">
    <location>
        <begin position="20"/>
        <end position="500"/>
    </location>
</feature>
<evidence type="ECO:0000313" key="10">
    <source>
        <dbReference type="Proteomes" id="UP000240572"/>
    </source>
</evidence>
<keyword evidence="10" id="KW-1185">Reference proteome</keyword>
<keyword evidence="3 6" id="KW-0732">Signal</keyword>
<dbReference type="Gene3D" id="1.25.40.390">
    <property type="match status" value="1"/>
</dbReference>
<evidence type="ECO:0000259" key="8">
    <source>
        <dbReference type="Pfam" id="PF14322"/>
    </source>
</evidence>
<dbReference type="OrthoDB" id="1080118at2"/>